<accession>A0A1U9LDM2</accession>
<gene>
    <name evidence="1" type="ORF">A0U91_05135</name>
</gene>
<dbReference type="EMBL" id="CP014687">
    <property type="protein sequence ID" value="AQT04458.1"/>
    <property type="molecule type" value="Genomic_DNA"/>
</dbReference>
<evidence type="ECO:0000313" key="2">
    <source>
        <dbReference type="Proteomes" id="UP000189055"/>
    </source>
</evidence>
<dbReference type="RefSeq" id="WP_025829417.1">
    <property type="nucleotide sequence ID" value="NZ_CP014687.1"/>
</dbReference>
<dbReference type="AlphaFoldDB" id="A0A1U9LDM2"/>
<organism evidence="1 2">
    <name type="scientific">Acetobacter persici</name>
    <dbReference type="NCBI Taxonomy" id="1076596"/>
    <lineage>
        <taxon>Bacteria</taxon>
        <taxon>Pseudomonadati</taxon>
        <taxon>Pseudomonadota</taxon>
        <taxon>Alphaproteobacteria</taxon>
        <taxon>Acetobacterales</taxon>
        <taxon>Acetobacteraceae</taxon>
        <taxon>Acetobacter</taxon>
    </lineage>
</organism>
<name>A0A1U9LDM2_9PROT</name>
<protein>
    <submittedName>
        <fullName evidence="1">Uncharacterized protein</fullName>
    </submittedName>
</protein>
<dbReference type="Proteomes" id="UP000189055">
    <property type="component" value="Chromosome"/>
</dbReference>
<sequence length="120" mass="14404">MKNIYNSVLENLSDDNFYGIWNDLFRHNKKLKTHDKKEKFFDFFIYGMKKNILLEYDLENQCPVFSRDDPYVVVHRIFSDLKNLKLPEDNGDVTREFIAYAMTKYGWAVLKEGTYLFLPD</sequence>
<evidence type="ECO:0000313" key="1">
    <source>
        <dbReference type="EMBL" id="AQT04458.1"/>
    </source>
</evidence>
<reference evidence="1 2" key="1">
    <citation type="submission" date="2016-03" db="EMBL/GenBank/DDBJ databases">
        <title>Acetic acid bacteria sequencing.</title>
        <authorList>
            <person name="Brandt J."/>
            <person name="Jakob F."/>
            <person name="Vogel R.F."/>
        </authorList>
    </citation>
    <scope>NUCLEOTIDE SEQUENCE [LARGE SCALE GENOMIC DNA]</scope>
    <source>
        <strain evidence="1 2">TMW2.1084</strain>
    </source>
</reference>
<proteinExistence type="predicted"/>
<dbReference type="KEGG" id="aper:A0U91_05135"/>